<proteinExistence type="predicted"/>
<organism evidence="3 4">
    <name type="scientific">Steinernema glaseri</name>
    <dbReference type="NCBI Taxonomy" id="37863"/>
    <lineage>
        <taxon>Eukaryota</taxon>
        <taxon>Metazoa</taxon>
        <taxon>Ecdysozoa</taxon>
        <taxon>Nematoda</taxon>
        <taxon>Chromadorea</taxon>
        <taxon>Rhabditida</taxon>
        <taxon>Tylenchina</taxon>
        <taxon>Panagrolaimomorpha</taxon>
        <taxon>Strongyloidoidea</taxon>
        <taxon>Steinernematidae</taxon>
        <taxon>Steinernema</taxon>
    </lineage>
</organism>
<dbReference type="WBParaSite" id="L893_g17649.t1">
    <property type="protein sequence ID" value="L893_g17649.t1"/>
    <property type="gene ID" value="L893_g17649"/>
</dbReference>
<sequence>MRLVVFTSALLFAASAQTGTSRVKRQFSIDDLINSALSIVKPIFDTSQPIRVDDFQPMIRKQIGDAMNHRESDILGAPKYSSLSQVPICRGNSRICKFISCTAANFKNDDNFANLNLAAQVIGDKKLRQAISSDPDTINTVCHEQGLSLEQCKVFSRGFQFIDKFISTIEEPQTKQLHKKEILKQDPYKEEPDAPPVPIRPQEDEPLEIPSRRGAQPQGSHTWSTRERAPLVVTEPPITWFPTLPPLPTFPTMNPLWFTPPTLPTFPTMPPPTFAPHVVGPVRAENAAPSPASGPFSLPAVKLPPNTHETSFSMDNQIFSHPFQVTPIMFSKLSRAKRSDYYDQIDRHAERSLGLHKKPVPQKEVHEEGGEPDYYDATADLDDDPNPAPAAQNKKQLNHCFQLLG</sequence>
<feature type="chain" id="PRO_5009312345" evidence="2">
    <location>
        <begin position="17"/>
        <end position="405"/>
    </location>
</feature>
<evidence type="ECO:0000313" key="4">
    <source>
        <dbReference type="WBParaSite" id="L893_g17649.t1"/>
    </source>
</evidence>
<feature type="signal peptide" evidence="2">
    <location>
        <begin position="1"/>
        <end position="16"/>
    </location>
</feature>
<reference evidence="4" key="1">
    <citation type="submission" date="2016-11" db="UniProtKB">
        <authorList>
            <consortium name="WormBaseParasite"/>
        </authorList>
    </citation>
    <scope>IDENTIFICATION</scope>
</reference>
<evidence type="ECO:0000256" key="2">
    <source>
        <dbReference type="SAM" id="SignalP"/>
    </source>
</evidence>
<keyword evidence="3" id="KW-1185">Reference proteome</keyword>
<dbReference type="AlphaFoldDB" id="A0A1I7YMN3"/>
<dbReference type="Proteomes" id="UP000095287">
    <property type="component" value="Unplaced"/>
</dbReference>
<feature type="region of interest" description="Disordered" evidence="1">
    <location>
        <begin position="177"/>
        <end position="229"/>
    </location>
</feature>
<name>A0A1I7YMN3_9BILA</name>
<evidence type="ECO:0000256" key="1">
    <source>
        <dbReference type="SAM" id="MobiDB-lite"/>
    </source>
</evidence>
<keyword evidence="2" id="KW-0732">Signal</keyword>
<feature type="compositionally biased region" description="Acidic residues" evidence="1">
    <location>
        <begin position="370"/>
        <end position="385"/>
    </location>
</feature>
<feature type="compositionally biased region" description="Basic and acidic residues" evidence="1">
    <location>
        <begin position="179"/>
        <end position="192"/>
    </location>
</feature>
<protein>
    <submittedName>
        <fullName evidence="4">Secreted protein</fullName>
    </submittedName>
</protein>
<accession>A0A1I7YMN3</accession>
<evidence type="ECO:0000313" key="3">
    <source>
        <dbReference type="Proteomes" id="UP000095287"/>
    </source>
</evidence>
<feature type="region of interest" description="Disordered" evidence="1">
    <location>
        <begin position="352"/>
        <end position="392"/>
    </location>
</feature>